<proteinExistence type="predicted"/>
<name>A0A9N9QAI9_9HELO</name>
<keyword evidence="2" id="KW-1185">Reference proteome</keyword>
<dbReference type="EMBL" id="CAJVRM010000363">
    <property type="protein sequence ID" value="CAG8980176.1"/>
    <property type="molecule type" value="Genomic_DNA"/>
</dbReference>
<reference evidence="1" key="1">
    <citation type="submission" date="2021-07" db="EMBL/GenBank/DDBJ databases">
        <authorList>
            <person name="Durling M."/>
        </authorList>
    </citation>
    <scope>NUCLEOTIDE SEQUENCE</scope>
</reference>
<accession>A0A9N9QAI9</accession>
<evidence type="ECO:0000313" key="2">
    <source>
        <dbReference type="Proteomes" id="UP000701801"/>
    </source>
</evidence>
<evidence type="ECO:0000313" key="1">
    <source>
        <dbReference type="EMBL" id="CAG8980176.1"/>
    </source>
</evidence>
<dbReference type="Proteomes" id="UP000701801">
    <property type="component" value="Unassembled WGS sequence"/>
</dbReference>
<comment type="caution">
    <text evidence="1">The sequence shown here is derived from an EMBL/GenBank/DDBJ whole genome shotgun (WGS) entry which is preliminary data.</text>
</comment>
<dbReference type="OrthoDB" id="70250at2759"/>
<dbReference type="AlphaFoldDB" id="A0A9N9QAI9"/>
<protein>
    <submittedName>
        <fullName evidence="1">Uncharacterized protein</fullName>
    </submittedName>
</protein>
<gene>
    <name evidence="1" type="ORF">HYALB_00007417</name>
</gene>
<sequence length="75" mass="8272">MNRKKNIERIAKPFAFDVSTTGLGAIQGGGEMPTYDDSVVPGKDCKLIKSGDQIPPGCDVTGYEDRKCEDREWVH</sequence>
<organism evidence="1 2">
    <name type="scientific">Hymenoscyphus albidus</name>
    <dbReference type="NCBI Taxonomy" id="595503"/>
    <lineage>
        <taxon>Eukaryota</taxon>
        <taxon>Fungi</taxon>
        <taxon>Dikarya</taxon>
        <taxon>Ascomycota</taxon>
        <taxon>Pezizomycotina</taxon>
        <taxon>Leotiomycetes</taxon>
        <taxon>Helotiales</taxon>
        <taxon>Helotiaceae</taxon>
        <taxon>Hymenoscyphus</taxon>
    </lineage>
</organism>